<feature type="chain" id="PRO_5008079462" description="Acyl-CoA synthetase" evidence="1">
    <location>
        <begin position="23"/>
        <end position="126"/>
    </location>
</feature>
<evidence type="ECO:0000256" key="1">
    <source>
        <dbReference type="SAM" id="SignalP"/>
    </source>
</evidence>
<protein>
    <recommendedName>
        <fullName evidence="4">Acyl-CoA synthetase</fullName>
    </recommendedName>
</protein>
<evidence type="ECO:0008006" key="4">
    <source>
        <dbReference type="Google" id="ProtNLM"/>
    </source>
</evidence>
<feature type="signal peptide" evidence="1">
    <location>
        <begin position="1"/>
        <end position="22"/>
    </location>
</feature>
<dbReference type="RefSeq" id="WP_054963219.1">
    <property type="nucleotide sequence ID" value="NZ_LLEI02000020.1"/>
</dbReference>
<comment type="caution">
    <text evidence="2">The sequence shown here is derived from an EMBL/GenBank/DDBJ whole genome shotgun (WGS) entry which is preliminary data.</text>
</comment>
<name>A0A177Y396_9VIBR</name>
<dbReference type="PIRSF" id="PIRSF028299">
    <property type="entry name" value="UCP028299"/>
    <property type="match status" value="1"/>
</dbReference>
<gene>
    <name evidence="2" type="ORF">APB76_04960</name>
</gene>
<proteinExistence type="predicted"/>
<dbReference type="Proteomes" id="UP000078406">
    <property type="component" value="Unassembled WGS sequence"/>
</dbReference>
<dbReference type="AlphaFoldDB" id="A0A177Y396"/>
<evidence type="ECO:0000313" key="3">
    <source>
        <dbReference type="Proteomes" id="UP000078406"/>
    </source>
</evidence>
<keyword evidence="1" id="KW-0732">Signal</keyword>
<sequence>MNLLVKTLLTSSIILTSAASFAQPLYSGGNYVSRVDHKTVSIDAVSSKQQAYTLGLEKLSEFEDMSGRDLSTALVPVRTYGSARNSTHLKDGGYVTVQERLNNQGQIEYVAKVHLNVHYQERDSNN</sequence>
<dbReference type="InterPro" id="IPR016879">
    <property type="entry name" value="UCP028299"/>
</dbReference>
<reference evidence="2 3" key="1">
    <citation type="journal article" date="2016" name="Syst. Appl. Microbiol.">
        <title>Vibrio bivalvicida sp. nov., a novel larval pathogen for bivalve molluscs reared in a hatchery.</title>
        <authorList>
            <person name="Dubert J."/>
            <person name="Romalde J.L."/>
            <person name="Prado S."/>
            <person name="Barja J.L."/>
        </authorList>
    </citation>
    <scope>NUCLEOTIDE SEQUENCE [LARGE SCALE GENOMIC DNA]</scope>
    <source>
        <strain evidence="2 3">605</strain>
    </source>
</reference>
<accession>A0A177Y396</accession>
<dbReference type="Pfam" id="PF11777">
    <property type="entry name" value="DUF3316"/>
    <property type="match status" value="1"/>
</dbReference>
<dbReference type="EMBL" id="LLEI02000020">
    <property type="protein sequence ID" value="OAJ95318.1"/>
    <property type="molecule type" value="Genomic_DNA"/>
</dbReference>
<evidence type="ECO:0000313" key="2">
    <source>
        <dbReference type="EMBL" id="OAJ95318.1"/>
    </source>
</evidence>
<organism evidence="2 3">
    <name type="scientific">Vibrio bivalvicida</name>
    <dbReference type="NCBI Taxonomy" id="1276888"/>
    <lineage>
        <taxon>Bacteria</taxon>
        <taxon>Pseudomonadati</taxon>
        <taxon>Pseudomonadota</taxon>
        <taxon>Gammaproteobacteria</taxon>
        <taxon>Vibrionales</taxon>
        <taxon>Vibrionaceae</taxon>
        <taxon>Vibrio</taxon>
        <taxon>Vibrio oreintalis group</taxon>
    </lineage>
</organism>